<gene>
    <name evidence="1" type="ORF">NDU88_006100</name>
</gene>
<dbReference type="EMBL" id="JANPWB010000003">
    <property type="protein sequence ID" value="KAJ1202300.1"/>
    <property type="molecule type" value="Genomic_DNA"/>
</dbReference>
<evidence type="ECO:0000313" key="2">
    <source>
        <dbReference type="Proteomes" id="UP001066276"/>
    </source>
</evidence>
<evidence type="ECO:0000313" key="1">
    <source>
        <dbReference type="EMBL" id="KAJ1202300.1"/>
    </source>
</evidence>
<comment type="caution">
    <text evidence="1">The sequence shown here is derived from an EMBL/GenBank/DDBJ whole genome shotgun (WGS) entry which is preliminary data.</text>
</comment>
<proteinExistence type="predicted"/>
<sequence length="109" mass="11911">MVADAVLTRAPQKLRQLESPPAANVTGDIGSMTGWELRRSSVQGSVRGSGLRERGERSWQLSTLPVAPNARCSRPSATSNIARYGTARLLLLLHGWLRLSASLRLSRFI</sequence>
<reference evidence="1" key="1">
    <citation type="journal article" date="2022" name="bioRxiv">
        <title>Sequencing and chromosome-scale assembly of the giantPleurodeles waltlgenome.</title>
        <authorList>
            <person name="Brown T."/>
            <person name="Elewa A."/>
            <person name="Iarovenko S."/>
            <person name="Subramanian E."/>
            <person name="Araus A.J."/>
            <person name="Petzold A."/>
            <person name="Susuki M."/>
            <person name="Suzuki K.-i.T."/>
            <person name="Hayashi T."/>
            <person name="Toyoda A."/>
            <person name="Oliveira C."/>
            <person name="Osipova E."/>
            <person name="Leigh N.D."/>
            <person name="Simon A."/>
            <person name="Yun M.H."/>
        </authorList>
    </citation>
    <scope>NUCLEOTIDE SEQUENCE</scope>
    <source>
        <strain evidence="1">20211129_DDA</strain>
        <tissue evidence="1">Liver</tissue>
    </source>
</reference>
<organism evidence="1 2">
    <name type="scientific">Pleurodeles waltl</name>
    <name type="common">Iberian ribbed newt</name>
    <dbReference type="NCBI Taxonomy" id="8319"/>
    <lineage>
        <taxon>Eukaryota</taxon>
        <taxon>Metazoa</taxon>
        <taxon>Chordata</taxon>
        <taxon>Craniata</taxon>
        <taxon>Vertebrata</taxon>
        <taxon>Euteleostomi</taxon>
        <taxon>Amphibia</taxon>
        <taxon>Batrachia</taxon>
        <taxon>Caudata</taxon>
        <taxon>Salamandroidea</taxon>
        <taxon>Salamandridae</taxon>
        <taxon>Pleurodelinae</taxon>
        <taxon>Pleurodeles</taxon>
    </lineage>
</organism>
<dbReference type="AlphaFoldDB" id="A0AAV7VNX9"/>
<name>A0AAV7VNX9_PLEWA</name>
<protein>
    <submittedName>
        <fullName evidence="1">Uncharacterized protein</fullName>
    </submittedName>
</protein>
<dbReference type="Proteomes" id="UP001066276">
    <property type="component" value="Chromosome 2_1"/>
</dbReference>
<keyword evidence="2" id="KW-1185">Reference proteome</keyword>
<accession>A0AAV7VNX9</accession>